<evidence type="ECO:0000313" key="2">
    <source>
        <dbReference type="EMBL" id="KAB8336949.1"/>
    </source>
</evidence>
<dbReference type="Proteomes" id="UP000327013">
    <property type="component" value="Unassembled WGS sequence"/>
</dbReference>
<accession>A0A5N6KPD6</accession>
<organism evidence="2 3">
    <name type="scientific">Carpinus fangiana</name>
    <dbReference type="NCBI Taxonomy" id="176857"/>
    <lineage>
        <taxon>Eukaryota</taxon>
        <taxon>Viridiplantae</taxon>
        <taxon>Streptophyta</taxon>
        <taxon>Embryophyta</taxon>
        <taxon>Tracheophyta</taxon>
        <taxon>Spermatophyta</taxon>
        <taxon>Magnoliopsida</taxon>
        <taxon>eudicotyledons</taxon>
        <taxon>Gunneridae</taxon>
        <taxon>Pentapetalae</taxon>
        <taxon>rosids</taxon>
        <taxon>fabids</taxon>
        <taxon>Fagales</taxon>
        <taxon>Betulaceae</taxon>
        <taxon>Carpinus</taxon>
    </lineage>
</organism>
<feature type="region of interest" description="Disordered" evidence="1">
    <location>
        <begin position="76"/>
        <end position="99"/>
    </location>
</feature>
<gene>
    <name evidence="2" type="ORF">FH972_021254</name>
</gene>
<proteinExistence type="predicted"/>
<feature type="compositionally biased region" description="Polar residues" evidence="1">
    <location>
        <begin position="77"/>
        <end position="93"/>
    </location>
</feature>
<evidence type="ECO:0000256" key="1">
    <source>
        <dbReference type="SAM" id="MobiDB-lite"/>
    </source>
</evidence>
<sequence>MSIFRASDFLTDPTPWVTILVCESGTREVSAPHRATRNREPCSHVEECRSSQIRDVQHHFLLRVIPCKWASERTETRANTSRAELAQHASTSLDSERNA</sequence>
<protein>
    <submittedName>
        <fullName evidence="2">Uncharacterized protein</fullName>
    </submittedName>
</protein>
<dbReference type="EMBL" id="VIBQ01000009">
    <property type="protein sequence ID" value="KAB8336949.1"/>
    <property type="molecule type" value="Genomic_DNA"/>
</dbReference>
<comment type="caution">
    <text evidence="2">The sequence shown here is derived from an EMBL/GenBank/DDBJ whole genome shotgun (WGS) entry which is preliminary data.</text>
</comment>
<reference evidence="2 3" key="1">
    <citation type="submission" date="2019-06" db="EMBL/GenBank/DDBJ databases">
        <title>A chromosomal-level reference genome of Carpinus fangiana (Coryloideae, Betulaceae).</title>
        <authorList>
            <person name="Yang X."/>
            <person name="Wang Z."/>
            <person name="Zhang L."/>
            <person name="Hao G."/>
            <person name="Liu J."/>
            <person name="Yang Y."/>
        </authorList>
    </citation>
    <scope>NUCLEOTIDE SEQUENCE [LARGE SCALE GENOMIC DNA]</scope>
    <source>
        <strain evidence="2">Cfa_2016G</strain>
        <tissue evidence="2">Leaf</tissue>
    </source>
</reference>
<keyword evidence="3" id="KW-1185">Reference proteome</keyword>
<dbReference type="AlphaFoldDB" id="A0A5N6KPD6"/>
<evidence type="ECO:0000313" key="3">
    <source>
        <dbReference type="Proteomes" id="UP000327013"/>
    </source>
</evidence>
<name>A0A5N6KPD6_9ROSI</name>